<evidence type="ECO:0000313" key="11">
    <source>
        <dbReference type="EMBL" id="SEA56471.1"/>
    </source>
</evidence>
<dbReference type="PANTHER" id="PTHR30413:SF8">
    <property type="entry name" value="TRANSPORT PERMEASE PROTEIN"/>
    <property type="match status" value="1"/>
</dbReference>
<keyword evidence="6 9" id="KW-0812">Transmembrane</keyword>
<feature type="transmembrane region" description="Helical" evidence="9">
    <location>
        <begin position="222"/>
        <end position="242"/>
    </location>
</feature>
<gene>
    <name evidence="11" type="ORF">SAMN05216462_1817</name>
</gene>
<dbReference type="GO" id="GO:0015920">
    <property type="term" value="P:lipopolysaccharide transport"/>
    <property type="evidence" value="ECO:0007669"/>
    <property type="project" value="TreeGrafter"/>
</dbReference>
<dbReference type="AlphaFoldDB" id="A0A1H4C7T6"/>
<dbReference type="InterPro" id="IPR047817">
    <property type="entry name" value="ABC2_TM_bact-type"/>
</dbReference>
<comment type="similarity">
    <text evidence="2 9">Belongs to the ABC-2 integral membrane protein family.</text>
</comment>
<feature type="transmembrane region" description="Helical" evidence="9">
    <location>
        <begin position="78"/>
        <end position="98"/>
    </location>
</feature>
<evidence type="ECO:0000256" key="3">
    <source>
        <dbReference type="ARBA" id="ARBA00022448"/>
    </source>
</evidence>
<evidence type="ECO:0000256" key="4">
    <source>
        <dbReference type="ARBA" id="ARBA00022475"/>
    </source>
</evidence>
<evidence type="ECO:0000256" key="8">
    <source>
        <dbReference type="ARBA" id="ARBA00023136"/>
    </source>
</evidence>
<dbReference type="GO" id="GO:0140359">
    <property type="term" value="F:ABC-type transporter activity"/>
    <property type="evidence" value="ECO:0007669"/>
    <property type="project" value="InterPro"/>
</dbReference>
<feature type="transmembrane region" description="Helical" evidence="9">
    <location>
        <begin position="274"/>
        <end position="298"/>
    </location>
</feature>
<dbReference type="PROSITE" id="PS51012">
    <property type="entry name" value="ABC_TM2"/>
    <property type="match status" value="1"/>
</dbReference>
<reference evidence="11 12" key="1">
    <citation type="submission" date="2016-10" db="EMBL/GenBank/DDBJ databases">
        <authorList>
            <person name="de Groot N.N."/>
        </authorList>
    </citation>
    <scope>NUCLEOTIDE SEQUENCE [LARGE SCALE GENOMIC DNA]</scope>
    <source>
        <strain evidence="11 12">D31d</strain>
    </source>
</reference>
<dbReference type="Pfam" id="PF01061">
    <property type="entry name" value="ABC2_membrane"/>
    <property type="match status" value="1"/>
</dbReference>
<keyword evidence="5" id="KW-0997">Cell inner membrane</keyword>
<keyword evidence="8 9" id="KW-0472">Membrane</keyword>
<evidence type="ECO:0000313" key="12">
    <source>
        <dbReference type="Proteomes" id="UP000182257"/>
    </source>
</evidence>
<sequence>MSECAEFNKIFVPLSPKNGFLVSSRNYMQQQVWTMKIRPHERLWHIDLGEIWRYRDLIELFVRRNIVVQYKQTILGPLWYLIQPILTVIMNMVVFGNIAKMSTDGMPQALFYMAGNICWFYFSDCLNQSSSTFTTNQNMFGKVYFPRLVVPIAVVISNLLRFAIQAGLFVALYLYFFVNGAPIAPNWAILLTPVFIVILAGLGLGLGILISSLTTKYRDFSILFTFIVHLWMYATPIVYPISMVEEGTLRTLIMANPMTSIIEAFKYATLGQGYFSWLALGYSFLFMSVLLLFSVVIFNKVQRNFMDTV</sequence>
<feature type="domain" description="ABC transmembrane type-2" evidence="10">
    <location>
        <begin position="75"/>
        <end position="301"/>
    </location>
</feature>
<feature type="transmembrane region" description="Helical" evidence="9">
    <location>
        <begin position="148"/>
        <end position="175"/>
    </location>
</feature>
<evidence type="ECO:0000256" key="9">
    <source>
        <dbReference type="RuleBase" id="RU361157"/>
    </source>
</evidence>
<dbReference type="Proteomes" id="UP000182257">
    <property type="component" value="Unassembled WGS sequence"/>
</dbReference>
<keyword evidence="3 9" id="KW-0813">Transport</keyword>
<protein>
    <recommendedName>
        <fullName evidence="9">Transport permease protein</fullName>
    </recommendedName>
</protein>
<evidence type="ECO:0000256" key="6">
    <source>
        <dbReference type="ARBA" id="ARBA00022692"/>
    </source>
</evidence>
<comment type="subcellular location">
    <subcellularLocation>
        <location evidence="1">Cell inner membrane</location>
        <topology evidence="1">Multi-pass membrane protein</topology>
    </subcellularLocation>
    <subcellularLocation>
        <location evidence="9">Cell membrane</location>
        <topology evidence="9">Multi-pass membrane protein</topology>
    </subcellularLocation>
</comment>
<evidence type="ECO:0000256" key="7">
    <source>
        <dbReference type="ARBA" id="ARBA00022989"/>
    </source>
</evidence>
<evidence type="ECO:0000256" key="2">
    <source>
        <dbReference type="ARBA" id="ARBA00007783"/>
    </source>
</evidence>
<evidence type="ECO:0000259" key="10">
    <source>
        <dbReference type="PROSITE" id="PS51012"/>
    </source>
</evidence>
<keyword evidence="4 9" id="KW-1003">Cell membrane</keyword>
<feature type="transmembrane region" description="Helical" evidence="9">
    <location>
        <begin position="187"/>
        <end position="210"/>
    </location>
</feature>
<accession>A0A1H4C7T6</accession>
<feature type="transmembrane region" description="Helical" evidence="9">
    <location>
        <begin position="110"/>
        <end position="127"/>
    </location>
</feature>
<dbReference type="EMBL" id="FNRF01000003">
    <property type="protein sequence ID" value="SEA56471.1"/>
    <property type="molecule type" value="Genomic_DNA"/>
</dbReference>
<keyword evidence="7 9" id="KW-1133">Transmembrane helix</keyword>
<dbReference type="InterPro" id="IPR013525">
    <property type="entry name" value="ABC2_TM"/>
</dbReference>
<proteinExistence type="inferred from homology"/>
<dbReference type="PANTHER" id="PTHR30413">
    <property type="entry name" value="INNER MEMBRANE TRANSPORT PERMEASE"/>
    <property type="match status" value="1"/>
</dbReference>
<dbReference type="GO" id="GO:0005886">
    <property type="term" value="C:plasma membrane"/>
    <property type="evidence" value="ECO:0007669"/>
    <property type="project" value="UniProtKB-SubCell"/>
</dbReference>
<evidence type="ECO:0000256" key="1">
    <source>
        <dbReference type="ARBA" id="ARBA00004429"/>
    </source>
</evidence>
<evidence type="ECO:0000256" key="5">
    <source>
        <dbReference type="ARBA" id="ARBA00022519"/>
    </source>
</evidence>
<organism evidence="11 12">
    <name type="scientific">Xylanibacter ruminicola</name>
    <name type="common">Prevotella ruminicola</name>
    <dbReference type="NCBI Taxonomy" id="839"/>
    <lineage>
        <taxon>Bacteria</taxon>
        <taxon>Pseudomonadati</taxon>
        <taxon>Bacteroidota</taxon>
        <taxon>Bacteroidia</taxon>
        <taxon>Bacteroidales</taxon>
        <taxon>Prevotellaceae</taxon>
        <taxon>Xylanibacter</taxon>
    </lineage>
</organism>
<name>A0A1H4C7T6_XYLRU</name>